<dbReference type="Proteomes" id="UP000623678">
    <property type="component" value="Unassembled WGS sequence"/>
</dbReference>
<evidence type="ECO:0000256" key="1">
    <source>
        <dbReference type="PIRSR" id="PIRSR001359-1"/>
    </source>
</evidence>
<evidence type="ECO:0000256" key="2">
    <source>
        <dbReference type="PIRSR" id="PIRSR001359-3"/>
    </source>
</evidence>
<evidence type="ECO:0000313" key="3">
    <source>
        <dbReference type="EMBL" id="MBC8585691.1"/>
    </source>
</evidence>
<dbReference type="InterPro" id="IPR050246">
    <property type="entry name" value="Class_II_FBP_aldolase"/>
</dbReference>
<dbReference type="GO" id="GO:0016832">
    <property type="term" value="F:aldehyde-lyase activity"/>
    <property type="evidence" value="ECO:0007669"/>
    <property type="project" value="InterPro"/>
</dbReference>
<dbReference type="NCBIfam" id="TIGR00167">
    <property type="entry name" value="cbbA"/>
    <property type="match status" value="1"/>
</dbReference>
<keyword evidence="4" id="KW-1185">Reference proteome</keyword>
<comment type="caution">
    <text evidence="3">The sequence shown here is derived from an EMBL/GenBank/DDBJ whole genome shotgun (WGS) entry which is preliminary data.</text>
</comment>
<feature type="active site" description="Proton donor" evidence="1">
    <location>
        <position position="79"/>
    </location>
</feature>
<dbReference type="Pfam" id="PF01116">
    <property type="entry name" value="F_bP_aldolase"/>
    <property type="match status" value="1"/>
</dbReference>
<evidence type="ECO:0000313" key="4">
    <source>
        <dbReference type="Proteomes" id="UP000623678"/>
    </source>
</evidence>
<sequence length="274" mass="30485">MLVNLTDMFSQHGNYAIAAFNVFGYEDAVSVIRAAEEVNEPVILMVNRDAARHMPLDILGPILTTLAKQAKVPVDVHLDHSVDLESIAKAVDAGFTSVMFDGSQLSFEENVDKTLKTIALARPKNISVEAEIGSVAYSDPSIQAKMIYTEPEEALRFYQATQVDCLAVSVGTVHRMVVQEAKLQFDRLEKLKNTVEVPLVIHGSTGVPDADLTKLSRYGARKINIGTCLRMAFGRTLRKCMEENPEEFDRIKLFQEPMKAVQQAAKQKIQLLKY</sequence>
<feature type="binding site" evidence="2">
    <location>
        <position position="101"/>
    </location>
    <ligand>
        <name>Zn(2+)</name>
        <dbReference type="ChEBI" id="CHEBI:29105"/>
        <label>2</label>
    </ligand>
</feature>
<dbReference type="RefSeq" id="WP_262395413.1">
    <property type="nucleotide sequence ID" value="NZ_JACRTD010000006.1"/>
</dbReference>
<organism evidence="3 4">
    <name type="scientific">Youxingia wuxianensis</name>
    <dbReference type="NCBI Taxonomy" id="2763678"/>
    <lineage>
        <taxon>Bacteria</taxon>
        <taxon>Bacillati</taxon>
        <taxon>Bacillota</taxon>
        <taxon>Clostridia</taxon>
        <taxon>Eubacteriales</taxon>
        <taxon>Oscillospiraceae</taxon>
        <taxon>Youxingia</taxon>
    </lineage>
</organism>
<feature type="binding site" evidence="2">
    <location>
        <position position="202"/>
    </location>
    <ligand>
        <name>Zn(2+)</name>
        <dbReference type="ChEBI" id="CHEBI:29105"/>
        <label>1</label>
        <note>catalytic</note>
    </ligand>
</feature>
<dbReference type="Gene3D" id="3.20.20.70">
    <property type="entry name" value="Aldolase class I"/>
    <property type="match status" value="1"/>
</dbReference>
<dbReference type="GO" id="GO:0008270">
    <property type="term" value="F:zinc ion binding"/>
    <property type="evidence" value="ECO:0007669"/>
    <property type="project" value="InterPro"/>
</dbReference>
<name>A0A926IHV1_9FIRM</name>
<gene>
    <name evidence="3" type="ORF">H8705_08855</name>
</gene>
<feature type="binding site" evidence="2">
    <location>
        <position position="174"/>
    </location>
    <ligand>
        <name>Zn(2+)</name>
        <dbReference type="ChEBI" id="CHEBI:29105"/>
        <label>1</label>
        <note>catalytic</note>
    </ligand>
</feature>
<dbReference type="GO" id="GO:0005975">
    <property type="term" value="P:carbohydrate metabolic process"/>
    <property type="evidence" value="ECO:0007669"/>
    <property type="project" value="InterPro"/>
</dbReference>
<dbReference type="InterPro" id="IPR013785">
    <property type="entry name" value="Aldolase_TIM"/>
</dbReference>
<dbReference type="CDD" id="cd00947">
    <property type="entry name" value="TBP_aldolase_IIB"/>
    <property type="match status" value="1"/>
</dbReference>
<dbReference type="PANTHER" id="PTHR30304">
    <property type="entry name" value="D-TAGATOSE-1,6-BISPHOSPHATE ALDOLASE"/>
    <property type="match status" value="1"/>
</dbReference>
<proteinExistence type="predicted"/>
<feature type="binding site" evidence="2">
    <location>
        <position position="80"/>
    </location>
    <ligand>
        <name>Zn(2+)</name>
        <dbReference type="ChEBI" id="CHEBI:29105"/>
        <label>1</label>
        <note>catalytic</note>
    </ligand>
</feature>
<dbReference type="AlphaFoldDB" id="A0A926IHV1"/>
<dbReference type="PIRSF" id="PIRSF001359">
    <property type="entry name" value="F_bP_aldolase_II"/>
    <property type="match status" value="1"/>
</dbReference>
<protein>
    <submittedName>
        <fullName evidence="3">Class II fructose-bisphosphate aldolase</fullName>
    </submittedName>
</protein>
<dbReference type="InterPro" id="IPR000771">
    <property type="entry name" value="FBA_II"/>
</dbReference>
<reference evidence="3" key="1">
    <citation type="submission" date="2020-08" db="EMBL/GenBank/DDBJ databases">
        <title>Genome public.</title>
        <authorList>
            <person name="Liu C."/>
            <person name="Sun Q."/>
        </authorList>
    </citation>
    <scope>NUCLEOTIDE SEQUENCE</scope>
    <source>
        <strain evidence="3">NSJ-64</strain>
    </source>
</reference>
<keyword evidence="2" id="KW-0479">Metal-binding</keyword>
<dbReference type="PANTHER" id="PTHR30304:SF0">
    <property type="entry name" value="D-TAGATOSE-1,6-BISPHOSPHATE ALDOLASE SUBUNIT GATY-RELATED"/>
    <property type="match status" value="1"/>
</dbReference>
<accession>A0A926IHV1</accession>
<dbReference type="EMBL" id="JACRTD010000006">
    <property type="protein sequence ID" value="MBC8585691.1"/>
    <property type="molecule type" value="Genomic_DNA"/>
</dbReference>
<comment type="cofactor">
    <cofactor evidence="2">
        <name>Zn(2+)</name>
        <dbReference type="ChEBI" id="CHEBI:29105"/>
    </cofactor>
    <text evidence="2">Binds 2 Zn(2+) ions per subunit. One is catalytic and the other provides a structural contribution.</text>
</comment>
<feature type="binding site" evidence="2">
    <location>
        <position position="131"/>
    </location>
    <ligand>
        <name>Zn(2+)</name>
        <dbReference type="ChEBI" id="CHEBI:29105"/>
        <label>2</label>
    </ligand>
</feature>
<keyword evidence="2" id="KW-0862">Zinc</keyword>
<dbReference type="SUPFAM" id="SSF51569">
    <property type="entry name" value="Aldolase"/>
    <property type="match status" value="1"/>
</dbReference>